<gene>
    <name evidence="1" type="ORF">TIFTF001_019119</name>
</gene>
<reference evidence="1" key="1">
    <citation type="submission" date="2023-07" db="EMBL/GenBank/DDBJ databases">
        <title>draft genome sequence of fig (Ficus carica).</title>
        <authorList>
            <person name="Takahashi T."/>
            <person name="Nishimura K."/>
        </authorList>
    </citation>
    <scope>NUCLEOTIDE SEQUENCE</scope>
</reference>
<keyword evidence="2" id="KW-1185">Reference proteome</keyword>
<protein>
    <submittedName>
        <fullName evidence="1">Uncharacterized protein</fullName>
    </submittedName>
</protein>
<sequence length="61" mass="6783">MVRTNCHLLWGVGIRIASHQDLGDVENAYRDFAVILKLFFECSTDLSNPSELIEARVGFGG</sequence>
<dbReference type="AlphaFoldDB" id="A0AA88DBG3"/>
<dbReference type="EMBL" id="BTGU01000032">
    <property type="protein sequence ID" value="GMN49946.1"/>
    <property type="molecule type" value="Genomic_DNA"/>
</dbReference>
<dbReference type="Proteomes" id="UP001187192">
    <property type="component" value="Unassembled WGS sequence"/>
</dbReference>
<accession>A0AA88DBG3</accession>
<organism evidence="1 2">
    <name type="scientific">Ficus carica</name>
    <name type="common">Common fig</name>
    <dbReference type="NCBI Taxonomy" id="3494"/>
    <lineage>
        <taxon>Eukaryota</taxon>
        <taxon>Viridiplantae</taxon>
        <taxon>Streptophyta</taxon>
        <taxon>Embryophyta</taxon>
        <taxon>Tracheophyta</taxon>
        <taxon>Spermatophyta</taxon>
        <taxon>Magnoliopsida</taxon>
        <taxon>eudicotyledons</taxon>
        <taxon>Gunneridae</taxon>
        <taxon>Pentapetalae</taxon>
        <taxon>rosids</taxon>
        <taxon>fabids</taxon>
        <taxon>Rosales</taxon>
        <taxon>Moraceae</taxon>
        <taxon>Ficeae</taxon>
        <taxon>Ficus</taxon>
    </lineage>
</organism>
<evidence type="ECO:0000313" key="1">
    <source>
        <dbReference type="EMBL" id="GMN49946.1"/>
    </source>
</evidence>
<evidence type="ECO:0000313" key="2">
    <source>
        <dbReference type="Proteomes" id="UP001187192"/>
    </source>
</evidence>
<proteinExistence type="predicted"/>
<name>A0AA88DBG3_FICCA</name>
<comment type="caution">
    <text evidence="1">The sequence shown here is derived from an EMBL/GenBank/DDBJ whole genome shotgun (WGS) entry which is preliminary data.</text>
</comment>